<dbReference type="HOGENOM" id="CLU_2248109_0_0_5"/>
<protein>
    <submittedName>
        <fullName evidence="3">Uncharacterized protein</fullName>
    </submittedName>
</protein>
<feature type="region of interest" description="Disordered" evidence="1">
    <location>
        <begin position="84"/>
        <end position="104"/>
    </location>
</feature>
<dbReference type="Proteomes" id="UP000001353">
    <property type="component" value="Chromosome"/>
</dbReference>
<dbReference type="AlphaFoldDB" id="F7ZDT8"/>
<dbReference type="KEGG" id="rli:RLO149_c000230"/>
<evidence type="ECO:0000256" key="2">
    <source>
        <dbReference type="SAM" id="SignalP"/>
    </source>
</evidence>
<name>F7ZDT8_ROSLO</name>
<evidence type="ECO:0000313" key="3">
    <source>
        <dbReference type="EMBL" id="AEI92057.1"/>
    </source>
</evidence>
<evidence type="ECO:0000256" key="1">
    <source>
        <dbReference type="SAM" id="MobiDB-lite"/>
    </source>
</evidence>
<dbReference type="RefSeq" id="WP_013960002.1">
    <property type="nucleotide sequence ID" value="NC_015730.1"/>
</dbReference>
<organism evidence="3 4">
    <name type="scientific">Roseobacter litoralis (strain ATCC 49566 / DSM 6996 / JCM 21268 / NBRC 15278 / OCh 149)</name>
    <dbReference type="NCBI Taxonomy" id="391595"/>
    <lineage>
        <taxon>Bacteria</taxon>
        <taxon>Pseudomonadati</taxon>
        <taxon>Pseudomonadota</taxon>
        <taxon>Alphaproteobacteria</taxon>
        <taxon>Rhodobacterales</taxon>
        <taxon>Roseobacteraceae</taxon>
        <taxon>Roseobacter</taxon>
    </lineage>
</organism>
<proteinExistence type="predicted"/>
<feature type="chain" id="PRO_5003366627" evidence="2">
    <location>
        <begin position="24"/>
        <end position="104"/>
    </location>
</feature>
<gene>
    <name evidence="3" type="ordered locus">RLO149_c000230</name>
</gene>
<accession>F7ZDT8</accession>
<feature type="signal peptide" evidence="2">
    <location>
        <begin position="1"/>
        <end position="23"/>
    </location>
</feature>
<dbReference type="EMBL" id="CP002623">
    <property type="protein sequence ID" value="AEI92057.1"/>
    <property type="molecule type" value="Genomic_DNA"/>
</dbReference>
<keyword evidence="2" id="KW-0732">Signal</keyword>
<sequence length="104" mass="11172">MNRFTKKVSLAAVVITLAGVAGASQSHAQGGPVTNSSWFNTYAADAIANAPRPEKTAQQKVVIVHSAPRVRFHGIGKKRLRDVTHHGVKTRRNNGQLGRLGHAK</sequence>
<keyword evidence="4" id="KW-1185">Reference proteome</keyword>
<reference evidence="3 4" key="1">
    <citation type="journal article" date="2011" name="BMC Genomics">
        <title>Comparative genome analysis and genome-guided physiological analysis of Roseobacter litoralis.</title>
        <authorList>
            <person name="Kalhoefer D."/>
            <person name="Thole S."/>
            <person name="Voget S."/>
            <person name="Lehmann R."/>
            <person name="Liesegang H."/>
            <person name="Wollher A."/>
            <person name="Daniel R."/>
            <person name="Simon M."/>
            <person name="Brinkhoff T."/>
        </authorList>
    </citation>
    <scope>NUCLEOTIDE SEQUENCE [LARGE SCALE GENOMIC DNA]</scope>
    <source>
        <strain evidence="4">ATCC 49566 / DSM 6996 / JCM 21268 / NBRC 15278 / OCh 149</strain>
    </source>
</reference>
<evidence type="ECO:0000313" key="4">
    <source>
        <dbReference type="Proteomes" id="UP000001353"/>
    </source>
</evidence>